<evidence type="ECO:0000256" key="3">
    <source>
        <dbReference type="ARBA" id="ARBA00022475"/>
    </source>
</evidence>
<comment type="caution">
    <text evidence="9">The sequence shown here is derived from an EMBL/GenBank/DDBJ whole genome shotgun (WGS) entry which is preliminary data.</text>
</comment>
<sequence length="609" mass="70586">MSSEDRNGFAMCFDDDDSETEDAMPIQDVDNESVDQKHAMYNPLDVLAKFDIRPSRLSSSNSSQNGSARPVSSLTQKKFLVGEVAHTDEETVKPLYVSKISGDEVDFLQTEIGDDQVDTPHDLIEDGMLRGDGGDEHEDQQEICLGRGDSQYKKGSDEKPPKIKPFEPQVPFDWFDMLIGVVAISVFFVDIGTDIELATHYFKKKMWMYGGVTAGLIIGPSIVTCFLGLHWYIIDYRKEKQVVEKLKRQKRKAYITPNYVWFLRIFFTLLQFGPVVRIIEYLRCGRRSQNKNLSPKERRRYYRFMLYEDVDSCLLRLFESFLEAAPQLTWQLYIVIDLKPQEDVVGKSFRALALISSWGSLAISLVSYHKSLRNSHEEKAKMSLISLPFYFIWRASEIGGRVLSIAMFASVFKLWVFGPLVFHWLFVSGWLMMQRTTFYKNKCLEKVFNVICGYVMVFCFLNLREGQTRFRFILFYFVVYTESFFMLAFWFRFTQDLGAWFHIWGFVVVLVLFVVHIVFQLLYYRFFHPTKNIKTCLPCDRYVIYSSICHEVQRREQEDIVVVGDGSSEHYTMPELDSRSSGDGIKSNSMVHDGSSGRKRANQSSVSVL</sequence>
<feature type="transmembrane region" description="Helical" evidence="7">
    <location>
        <begin position="174"/>
        <end position="195"/>
    </location>
</feature>
<evidence type="ECO:0000313" key="9">
    <source>
        <dbReference type="EMBL" id="KAK3787256.1"/>
    </source>
</evidence>
<feature type="region of interest" description="Disordered" evidence="8">
    <location>
        <begin position="1"/>
        <end position="22"/>
    </location>
</feature>
<evidence type="ECO:0000256" key="1">
    <source>
        <dbReference type="ARBA" id="ARBA00004651"/>
    </source>
</evidence>
<dbReference type="PANTHER" id="PTHR16024">
    <property type="entry name" value="XK-RELATED PROTEIN"/>
    <property type="match status" value="1"/>
</dbReference>
<keyword evidence="10" id="KW-1185">Reference proteome</keyword>
<feature type="transmembrane region" description="Helical" evidence="7">
    <location>
        <begin position="403"/>
        <end position="427"/>
    </location>
</feature>
<feature type="transmembrane region" description="Helical" evidence="7">
    <location>
        <begin position="207"/>
        <end position="233"/>
    </location>
</feature>
<keyword evidence="3" id="KW-1003">Cell membrane</keyword>
<keyword evidence="6 7" id="KW-0472">Membrane</keyword>
<feature type="transmembrane region" description="Helical" evidence="7">
    <location>
        <begin position="470"/>
        <end position="491"/>
    </location>
</feature>
<evidence type="ECO:0000256" key="7">
    <source>
        <dbReference type="RuleBase" id="RU910716"/>
    </source>
</evidence>
<name>A0AAE1AHL7_9GAST</name>
<feature type="transmembrane region" description="Helical" evidence="7">
    <location>
        <begin position="503"/>
        <end position="524"/>
    </location>
</feature>
<evidence type="ECO:0000256" key="6">
    <source>
        <dbReference type="ARBA" id="ARBA00023136"/>
    </source>
</evidence>
<dbReference type="Proteomes" id="UP001283361">
    <property type="component" value="Unassembled WGS sequence"/>
</dbReference>
<dbReference type="GO" id="GO:0043652">
    <property type="term" value="P:engulfment of apoptotic cell"/>
    <property type="evidence" value="ECO:0007669"/>
    <property type="project" value="TreeGrafter"/>
</dbReference>
<gene>
    <name evidence="9" type="ORF">RRG08_055978</name>
</gene>
<keyword evidence="4 7" id="KW-0812">Transmembrane</keyword>
<accession>A0AAE1AHL7</accession>
<dbReference type="AlphaFoldDB" id="A0AAE1AHL7"/>
<dbReference type="EMBL" id="JAWDGP010001872">
    <property type="protein sequence ID" value="KAK3787256.1"/>
    <property type="molecule type" value="Genomic_DNA"/>
</dbReference>
<organism evidence="9 10">
    <name type="scientific">Elysia crispata</name>
    <name type="common">lettuce slug</name>
    <dbReference type="NCBI Taxonomy" id="231223"/>
    <lineage>
        <taxon>Eukaryota</taxon>
        <taxon>Metazoa</taxon>
        <taxon>Spiralia</taxon>
        <taxon>Lophotrochozoa</taxon>
        <taxon>Mollusca</taxon>
        <taxon>Gastropoda</taxon>
        <taxon>Heterobranchia</taxon>
        <taxon>Euthyneura</taxon>
        <taxon>Panpulmonata</taxon>
        <taxon>Sacoglossa</taxon>
        <taxon>Placobranchoidea</taxon>
        <taxon>Plakobranchidae</taxon>
        <taxon>Elysia</taxon>
    </lineage>
</organism>
<evidence type="ECO:0000256" key="8">
    <source>
        <dbReference type="SAM" id="MobiDB-lite"/>
    </source>
</evidence>
<comment type="similarity">
    <text evidence="2 7">Belongs to the XK family.</text>
</comment>
<dbReference type="InterPro" id="IPR018629">
    <property type="entry name" value="XK-rel"/>
</dbReference>
<dbReference type="InterPro" id="IPR050895">
    <property type="entry name" value="XK-related_scramblase"/>
</dbReference>
<proteinExistence type="inferred from homology"/>
<evidence type="ECO:0000313" key="10">
    <source>
        <dbReference type="Proteomes" id="UP001283361"/>
    </source>
</evidence>
<dbReference type="GO" id="GO:0005886">
    <property type="term" value="C:plasma membrane"/>
    <property type="evidence" value="ECO:0007669"/>
    <property type="project" value="UniProtKB-SubCell"/>
</dbReference>
<dbReference type="GO" id="GO:1902742">
    <property type="term" value="P:apoptotic process involved in development"/>
    <property type="evidence" value="ECO:0007669"/>
    <property type="project" value="TreeGrafter"/>
</dbReference>
<evidence type="ECO:0000256" key="5">
    <source>
        <dbReference type="ARBA" id="ARBA00022989"/>
    </source>
</evidence>
<feature type="compositionally biased region" description="Acidic residues" evidence="8">
    <location>
        <begin position="13"/>
        <end position="22"/>
    </location>
</feature>
<dbReference type="Pfam" id="PF09815">
    <property type="entry name" value="XK-related"/>
    <property type="match status" value="1"/>
</dbReference>
<feature type="transmembrane region" description="Helical" evidence="7">
    <location>
        <begin position="259"/>
        <end position="279"/>
    </location>
</feature>
<feature type="region of interest" description="Disordered" evidence="8">
    <location>
        <begin position="568"/>
        <end position="609"/>
    </location>
</feature>
<keyword evidence="5 7" id="KW-1133">Transmembrane helix</keyword>
<dbReference type="PANTHER" id="PTHR16024:SF6">
    <property type="entry name" value="XK-RELATED PROTEIN"/>
    <property type="match status" value="1"/>
</dbReference>
<comment type="subcellular location">
    <subcellularLocation>
        <location evidence="1">Cell membrane</location>
        <topology evidence="1">Multi-pass membrane protein</topology>
    </subcellularLocation>
    <subcellularLocation>
        <location evidence="7">Membrane</location>
        <topology evidence="7">Multi-pass membrane protein</topology>
    </subcellularLocation>
</comment>
<dbReference type="GO" id="GO:0070782">
    <property type="term" value="P:phosphatidylserine exposure on apoptotic cell surface"/>
    <property type="evidence" value="ECO:0007669"/>
    <property type="project" value="TreeGrafter"/>
</dbReference>
<evidence type="ECO:0000256" key="4">
    <source>
        <dbReference type="ARBA" id="ARBA00022692"/>
    </source>
</evidence>
<evidence type="ECO:0000256" key="2">
    <source>
        <dbReference type="ARBA" id="ARBA00008789"/>
    </source>
</evidence>
<reference evidence="9" key="1">
    <citation type="journal article" date="2023" name="G3 (Bethesda)">
        <title>A reference genome for the long-term kleptoplast-retaining sea slug Elysia crispata morphotype clarki.</title>
        <authorList>
            <person name="Eastman K.E."/>
            <person name="Pendleton A.L."/>
            <person name="Shaikh M.A."/>
            <person name="Suttiyut T."/>
            <person name="Ogas R."/>
            <person name="Tomko P."/>
            <person name="Gavelis G."/>
            <person name="Widhalm J.R."/>
            <person name="Wisecaver J.H."/>
        </authorList>
    </citation>
    <scope>NUCLEOTIDE SEQUENCE</scope>
    <source>
        <strain evidence="9">ECLA1</strain>
    </source>
</reference>
<protein>
    <recommendedName>
        <fullName evidence="7">XK-related protein</fullName>
    </recommendedName>
</protein>
<feature type="transmembrane region" description="Helical" evidence="7">
    <location>
        <begin position="447"/>
        <end position="463"/>
    </location>
</feature>